<dbReference type="Proteomes" id="UP000331127">
    <property type="component" value="Unassembled WGS sequence"/>
</dbReference>
<dbReference type="SUPFAM" id="SSF46689">
    <property type="entry name" value="Homeodomain-like"/>
    <property type="match status" value="1"/>
</dbReference>
<evidence type="ECO:0008006" key="3">
    <source>
        <dbReference type="Google" id="ProtNLM"/>
    </source>
</evidence>
<keyword evidence="2" id="KW-1185">Reference proteome</keyword>
<dbReference type="EMBL" id="BLAE01000034">
    <property type="protein sequence ID" value="GES12085.1"/>
    <property type="molecule type" value="Genomic_DNA"/>
</dbReference>
<name>A0A5M3WRX4_9ACTN</name>
<protein>
    <recommendedName>
        <fullName evidence="3">Integrase</fullName>
    </recommendedName>
</protein>
<dbReference type="InterPro" id="IPR009057">
    <property type="entry name" value="Homeodomain-like_sf"/>
</dbReference>
<reference evidence="1 2" key="1">
    <citation type="submission" date="2019-10" db="EMBL/GenBank/DDBJ databases">
        <title>Whole genome shotgun sequence of Acrocarpospora macrocephala NBRC 16266.</title>
        <authorList>
            <person name="Ichikawa N."/>
            <person name="Kimura A."/>
            <person name="Kitahashi Y."/>
            <person name="Komaki H."/>
            <person name="Oguchi A."/>
        </authorList>
    </citation>
    <scope>NUCLEOTIDE SEQUENCE [LARGE SCALE GENOMIC DNA]</scope>
    <source>
        <strain evidence="1 2">NBRC 16266</strain>
    </source>
</reference>
<dbReference type="OrthoDB" id="1551204at2"/>
<organism evidence="1 2">
    <name type="scientific">Acrocarpospora macrocephala</name>
    <dbReference type="NCBI Taxonomy" id="150177"/>
    <lineage>
        <taxon>Bacteria</taxon>
        <taxon>Bacillati</taxon>
        <taxon>Actinomycetota</taxon>
        <taxon>Actinomycetes</taxon>
        <taxon>Streptosporangiales</taxon>
        <taxon>Streptosporangiaceae</taxon>
        <taxon>Acrocarpospora</taxon>
    </lineage>
</organism>
<gene>
    <name evidence="1" type="ORF">Amac_056820</name>
</gene>
<sequence>MILSTVYAVTRRLLSLPALLLRSDTSKEAELLVLRHQNAVLRRQVPSVRYEPADRLWLAALLHLIPHPRWEKVFPVTPATLLAWHRKLLTNKWDYSRHRRPGRPRTAAAVKALILRMAADNPGWGHRRIHGELTRLGHKIAASTVWNILNRAGIGPAPRRSGPTWKQFLTAQAEHIVAVDFLHVDTVALRRLYA</sequence>
<comment type="caution">
    <text evidence="1">The sequence shown here is derived from an EMBL/GenBank/DDBJ whole genome shotgun (WGS) entry which is preliminary data.</text>
</comment>
<dbReference type="AlphaFoldDB" id="A0A5M3WRX4"/>
<accession>A0A5M3WRX4</accession>
<dbReference type="RefSeq" id="WP_155357416.1">
    <property type="nucleotide sequence ID" value="NZ_BAAAHL010000030.1"/>
</dbReference>
<proteinExistence type="predicted"/>
<evidence type="ECO:0000313" key="1">
    <source>
        <dbReference type="EMBL" id="GES12085.1"/>
    </source>
</evidence>
<evidence type="ECO:0000313" key="2">
    <source>
        <dbReference type="Proteomes" id="UP000331127"/>
    </source>
</evidence>